<sequence>MRLHIKYEINKYKIYNEDDQLISIIRKKLSAGNELTVICPDQDREYTVTHSDGAIRISGEGMETLHCAVRYQSNADGRQEAYWRPAMAEKIEIMTGCGRLSVRQTRKRTFEILLNDRKTGEIRHMMSIQKEMSMENDVPEWYAGLIFAAAFFMLHDDDIEIV</sequence>
<reference evidence="1" key="2">
    <citation type="submission" date="2021-04" db="EMBL/GenBank/DDBJ databases">
        <authorList>
            <person name="Gilroy R."/>
        </authorList>
    </citation>
    <scope>NUCLEOTIDE SEQUENCE</scope>
    <source>
        <strain evidence="1">ChiGjej3B3-11674</strain>
    </source>
</reference>
<evidence type="ECO:0000313" key="1">
    <source>
        <dbReference type="EMBL" id="HJD34092.1"/>
    </source>
</evidence>
<dbReference type="Proteomes" id="UP000823897">
    <property type="component" value="Unassembled WGS sequence"/>
</dbReference>
<comment type="caution">
    <text evidence="1">The sequence shown here is derived from an EMBL/GenBank/DDBJ whole genome shotgun (WGS) entry which is preliminary data.</text>
</comment>
<organism evidence="1 2">
    <name type="scientific">Candidatus Mediterraneibacter tabaqchaliae</name>
    <dbReference type="NCBI Taxonomy" id="2838689"/>
    <lineage>
        <taxon>Bacteria</taxon>
        <taxon>Bacillati</taxon>
        <taxon>Bacillota</taxon>
        <taxon>Clostridia</taxon>
        <taxon>Lachnospirales</taxon>
        <taxon>Lachnospiraceae</taxon>
        <taxon>Mediterraneibacter</taxon>
    </lineage>
</organism>
<dbReference type="EMBL" id="DWUV01000114">
    <property type="protein sequence ID" value="HJD34092.1"/>
    <property type="molecule type" value="Genomic_DNA"/>
</dbReference>
<protein>
    <submittedName>
        <fullName evidence="1">Uncharacterized protein</fullName>
    </submittedName>
</protein>
<gene>
    <name evidence="1" type="ORF">H9911_06095</name>
</gene>
<evidence type="ECO:0000313" key="2">
    <source>
        <dbReference type="Proteomes" id="UP000823897"/>
    </source>
</evidence>
<accession>A0A9D2U275</accession>
<proteinExistence type="predicted"/>
<name>A0A9D2U275_9FIRM</name>
<reference evidence="1" key="1">
    <citation type="journal article" date="2021" name="PeerJ">
        <title>Extensive microbial diversity within the chicken gut microbiome revealed by metagenomics and culture.</title>
        <authorList>
            <person name="Gilroy R."/>
            <person name="Ravi A."/>
            <person name="Getino M."/>
            <person name="Pursley I."/>
            <person name="Horton D.L."/>
            <person name="Alikhan N.F."/>
            <person name="Baker D."/>
            <person name="Gharbi K."/>
            <person name="Hall N."/>
            <person name="Watson M."/>
            <person name="Adriaenssens E.M."/>
            <person name="Foster-Nyarko E."/>
            <person name="Jarju S."/>
            <person name="Secka A."/>
            <person name="Antonio M."/>
            <person name="Oren A."/>
            <person name="Chaudhuri R.R."/>
            <person name="La Ragione R."/>
            <person name="Hildebrand F."/>
            <person name="Pallen M.J."/>
        </authorList>
    </citation>
    <scope>NUCLEOTIDE SEQUENCE</scope>
    <source>
        <strain evidence="1">ChiGjej3B3-11674</strain>
    </source>
</reference>
<dbReference type="AlphaFoldDB" id="A0A9D2U275"/>